<gene>
    <name evidence="3" type="ORF">GCM10011534_42960</name>
</gene>
<dbReference type="Pfam" id="PF00441">
    <property type="entry name" value="Acyl-CoA_dh_1"/>
    <property type="match status" value="1"/>
</dbReference>
<reference evidence="3" key="1">
    <citation type="journal article" date="2014" name="Int. J. Syst. Evol. Microbiol.">
        <title>Complete genome sequence of Corynebacterium casei LMG S-19264T (=DSM 44701T), isolated from a smear-ripened cheese.</title>
        <authorList>
            <consortium name="US DOE Joint Genome Institute (JGI-PGF)"/>
            <person name="Walter F."/>
            <person name="Albersmeier A."/>
            <person name="Kalinowski J."/>
            <person name="Ruckert C."/>
        </authorList>
    </citation>
    <scope>NUCLEOTIDE SEQUENCE</scope>
    <source>
        <strain evidence="3">CGMCC 1.6293</strain>
    </source>
</reference>
<proteinExistence type="predicted"/>
<feature type="domain" description="Acyl-CoA dehydrogenase/oxidase C-terminal" evidence="2">
    <location>
        <begin position="1"/>
        <end position="109"/>
    </location>
</feature>
<protein>
    <recommendedName>
        <fullName evidence="2">Acyl-CoA dehydrogenase/oxidase C-terminal domain-containing protein</fullName>
    </recommendedName>
</protein>
<dbReference type="GO" id="GO:0016627">
    <property type="term" value="F:oxidoreductase activity, acting on the CH-CH group of donors"/>
    <property type="evidence" value="ECO:0007669"/>
    <property type="project" value="InterPro"/>
</dbReference>
<comment type="caution">
    <text evidence="3">The sequence shown here is derived from an EMBL/GenBank/DDBJ whole genome shotgun (WGS) entry which is preliminary data.</text>
</comment>
<evidence type="ECO:0000313" key="3">
    <source>
        <dbReference type="EMBL" id="GGM16453.1"/>
    </source>
</evidence>
<evidence type="ECO:0000259" key="2">
    <source>
        <dbReference type="Pfam" id="PF00441"/>
    </source>
</evidence>
<dbReference type="AlphaFoldDB" id="A0A917WN58"/>
<keyword evidence="1" id="KW-0285">Flavoprotein</keyword>
<sequence length="115" mass="12790">MTTLSFERGVGLAGWQIELARNVEMLIELARTTRRGNRWVIDDDEIASRLATIRAEVKALRAMTYILVSKVARGTAGAEGTVVGLHFAELAKRFHRLSLDVLGLDAIERRPEEGD</sequence>
<organism evidence="3 4">
    <name type="scientific">Pseudooceanicola nanhaiensis</name>
    <dbReference type="NCBI Taxonomy" id="375761"/>
    <lineage>
        <taxon>Bacteria</taxon>
        <taxon>Pseudomonadati</taxon>
        <taxon>Pseudomonadota</taxon>
        <taxon>Alphaproteobacteria</taxon>
        <taxon>Rhodobacterales</taxon>
        <taxon>Paracoccaceae</taxon>
        <taxon>Pseudooceanicola</taxon>
    </lineage>
</organism>
<dbReference type="SUPFAM" id="SSF47203">
    <property type="entry name" value="Acyl-CoA dehydrogenase C-terminal domain-like"/>
    <property type="match status" value="1"/>
</dbReference>
<name>A0A917WN58_9RHOB</name>
<dbReference type="EMBL" id="BMLF01000008">
    <property type="protein sequence ID" value="GGM16453.1"/>
    <property type="molecule type" value="Genomic_DNA"/>
</dbReference>
<dbReference type="InterPro" id="IPR009075">
    <property type="entry name" value="AcylCo_DH/oxidase_C"/>
</dbReference>
<reference evidence="3" key="2">
    <citation type="submission" date="2020-09" db="EMBL/GenBank/DDBJ databases">
        <authorList>
            <person name="Sun Q."/>
            <person name="Zhou Y."/>
        </authorList>
    </citation>
    <scope>NUCLEOTIDE SEQUENCE</scope>
    <source>
        <strain evidence="3">CGMCC 1.6293</strain>
    </source>
</reference>
<accession>A0A917WN58</accession>
<dbReference type="InterPro" id="IPR036250">
    <property type="entry name" value="AcylCo_DH-like_C"/>
</dbReference>
<dbReference type="Gene3D" id="1.20.140.10">
    <property type="entry name" value="Butyryl-CoA Dehydrogenase, subunit A, domain 3"/>
    <property type="match status" value="1"/>
</dbReference>
<evidence type="ECO:0000256" key="1">
    <source>
        <dbReference type="ARBA" id="ARBA00022630"/>
    </source>
</evidence>
<keyword evidence="4" id="KW-1185">Reference proteome</keyword>
<evidence type="ECO:0000313" key="4">
    <source>
        <dbReference type="Proteomes" id="UP000649829"/>
    </source>
</evidence>
<dbReference type="Proteomes" id="UP000649829">
    <property type="component" value="Unassembled WGS sequence"/>
</dbReference>